<dbReference type="AlphaFoldDB" id="A0A1Y2EP08"/>
<dbReference type="EMBL" id="MCOG01000034">
    <property type="protein sequence ID" value="ORY73320.1"/>
    <property type="molecule type" value="Genomic_DNA"/>
</dbReference>
<sequence length="231" mass="26438">MMFNNIKTLLSIVAFGMMTKAATIPTLNEKECKNTYNLITKCILLVDEENGGRHACEVFESSECQQLFENADKKLSNCQFEDDMITADYIKAFVQESKSYCIKDEQGQYCPLASIIYGKDLSVYEVEDDKDDLSFMSDIYSLNCVSEICREAAFDYIDTNRNELRERYLQSDEPDESLVATMNYLESIKSSLLTEECRNGKVSAILKKEYAKPAVTSSKSNKRRKCIVRKH</sequence>
<keyword evidence="1" id="KW-0732">Signal</keyword>
<evidence type="ECO:0000256" key="1">
    <source>
        <dbReference type="SAM" id="SignalP"/>
    </source>
</evidence>
<gene>
    <name evidence="2" type="ORF">LY90DRAFT_176703</name>
</gene>
<protein>
    <submittedName>
        <fullName evidence="2">Uncharacterized protein</fullName>
    </submittedName>
</protein>
<comment type="caution">
    <text evidence="2">The sequence shown here is derived from an EMBL/GenBank/DDBJ whole genome shotgun (WGS) entry which is preliminary data.</text>
</comment>
<reference evidence="2 3" key="1">
    <citation type="submission" date="2016-08" db="EMBL/GenBank/DDBJ databases">
        <title>A Parts List for Fungal Cellulosomes Revealed by Comparative Genomics.</title>
        <authorList>
            <consortium name="DOE Joint Genome Institute"/>
            <person name="Haitjema C.H."/>
            <person name="Gilmore S.P."/>
            <person name="Henske J.K."/>
            <person name="Solomon K.V."/>
            <person name="De Groot R."/>
            <person name="Kuo A."/>
            <person name="Mondo S.J."/>
            <person name="Salamov A.A."/>
            <person name="Labutti K."/>
            <person name="Zhao Z."/>
            <person name="Chiniquy J."/>
            <person name="Barry K."/>
            <person name="Brewer H.M."/>
            <person name="Purvine S.O."/>
            <person name="Wright A.T."/>
            <person name="Boxma B."/>
            <person name="Van Alen T."/>
            <person name="Hackstein J.H."/>
            <person name="Baker S.E."/>
            <person name="Grigoriev I.V."/>
            <person name="O'Malley M.A."/>
        </authorList>
    </citation>
    <scope>NUCLEOTIDE SEQUENCE [LARGE SCALE GENOMIC DNA]</scope>
    <source>
        <strain evidence="2 3">G1</strain>
    </source>
</reference>
<feature type="signal peptide" evidence="1">
    <location>
        <begin position="1"/>
        <end position="21"/>
    </location>
</feature>
<dbReference type="OrthoDB" id="10460087at2759"/>
<name>A0A1Y2EP08_9FUNG</name>
<organism evidence="2 3">
    <name type="scientific">Neocallimastix californiae</name>
    <dbReference type="NCBI Taxonomy" id="1754190"/>
    <lineage>
        <taxon>Eukaryota</taxon>
        <taxon>Fungi</taxon>
        <taxon>Fungi incertae sedis</taxon>
        <taxon>Chytridiomycota</taxon>
        <taxon>Chytridiomycota incertae sedis</taxon>
        <taxon>Neocallimastigomycetes</taxon>
        <taxon>Neocallimastigales</taxon>
        <taxon>Neocallimastigaceae</taxon>
        <taxon>Neocallimastix</taxon>
    </lineage>
</organism>
<evidence type="ECO:0000313" key="2">
    <source>
        <dbReference type="EMBL" id="ORY73320.1"/>
    </source>
</evidence>
<evidence type="ECO:0000313" key="3">
    <source>
        <dbReference type="Proteomes" id="UP000193920"/>
    </source>
</evidence>
<proteinExistence type="predicted"/>
<feature type="chain" id="PRO_5013345106" evidence="1">
    <location>
        <begin position="22"/>
        <end position="231"/>
    </location>
</feature>
<accession>A0A1Y2EP08</accession>
<keyword evidence="3" id="KW-1185">Reference proteome</keyword>
<dbReference type="Proteomes" id="UP000193920">
    <property type="component" value="Unassembled WGS sequence"/>
</dbReference>